<organism evidence="4">
    <name type="scientific">Gongylonema pulchrum</name>
    <dbReference type="NCBI Taxonomy" id="637853"/>
    <lineage>
        <taxon>Eukaryota</taxon>
        <taxon>Metazoa</taxon>
        <taxon>Ecdysozoa</taxon>
        <taxon>Nematoda</taxon>
        <taxon>Chromadorea</taxon>
        <taxon>Rhabditida</taxon>
        <taxon>Spirurina</taxon>
        <taxon>Spiruromorpha</taxon>
        <taxon>Spiruroidea</taxon>
        <taxon>Gongylonematidae</taxon>
        <taxon>Gongylonema</taxon>
    </lineage>
</organism>
<dbReference type="EMBL" id="UYRT01107764">
    <property type="protein sequence ID" value="VDN44899.1"/>
    <property type="molecule type" value="Genomic_DNA"/>
</dbReference>
<evidence type="ECO:0000313" key="4">
    <source>
        <dbReference type="WBParaSite" id="GPUH_0002598601-mRNA-1"/>
    </source>
</evidence>
<reference evidence="4" key="1">
    <citation type="submission" date="2016-06" db="UniProtKB">
        <authorList>
            <consortium name="WormBaseParasite"/>
        </authorList>
    </citation>
    <scope>IDENTIFICATION</scope>
</reference>
<accession>A0A183EYB5</accession>
<dbReference type="Proteomes" id="UP000271098">
    <property type="component" value="Unassembled WGS sequence"/>
</dbReference>
<protein>
    <submittedName>
        <fullName evidence="2 4">Uncharacterized protein</fullName>
    </submittedName>
</protein>
<evidence type="ECO:0000313" key="2">
    <source>
        <dbReference type="EMBL" id="VDN44899.1"/>
    </source>
</evidence>
<dbReference type="OrthoDB" id="26518at2759"/>
<gene>
    <name evidence="2" type="ORF">GPUH_LOCUS25953</name>
</gene>
<keyword evidence="3" id="KW-1185">Reference proteome</keyword>
<dbReference type="AlphaFoldDB" id="A0A183EYB5"/>
<evidence type="ECO:0000313" key="3">
    <source>
        <dbReference type="Proteomes" id="UP000271098"/>
    </source>
</evidence>
<dbReference type="WBParaSite" id="GPUH_0002598601-mRNA-1">
    <property type="protein sequence ID" value="GPUH_0002598601-mRNA-1"/>
    <property type="gene ID" value="GPUH_0002598601"/>
</dbReference>
<feature type="compositionally biased region" description="Polar residues" evidence="1">
    <location>
        <begin position="23"/>
        <end position="32"/>
    </location>
</feature>
<evidence type="ECO:0000256" key="1">
    <source>
        <dbReference type="SAM" id="MobiDB-lite"/>
    </source>
</evidence>
<proteinExistence type="predicted"/>
<name>A0A183EYB5_9BILA</name>
<reference evidence="2 3" key="2">
    <citation type="submission" date="2018-11" db="EMBL/GenBank/DDBJ databases">
        <authorList>
            <consortium name="Pathogen Informatics"/>
        </authorList>
    </citation>
    <scope>NUCLEOTIDE SEQUENCE [LARGE SCALE GENOMIC DNA]</scope>
</reference>
<sequence length="122" mass="13979">MKFLHGLTLLSSSADSGLHCRSRSTNVSTRNTVAGKVSKDERKERKIVHRAIRKLRDEILDEADDVSPIIKLRRESRNKSDAYLIKNSQNLDDFLEVAERVEKEAARKRVEVIIQNPVNLQI</sequence>
<feature type="region of interest" description="Disordered" evidence="1">
    <location>
        <begin position="20"/>
        <end position="40"/>
    </location>
</feature>